<dbReference type="InterPro" id="IPR013057">
    <property type="entry name" value="AA_transpt_TM"/>
</dbReference>
<evidence type="ECO:0000256" key="1">
    <source>
        <dbReference type="ARBA" id="ARBA00004370"/>
    </source>
</evidence>
<organism evidence="7 8">
    <name type="scientific">Polysphondylium violaceum</name>
    <dbReference type="NCBI Taxonomy" id="133409"/>
    <lineage>
        <taxon>Eukaryota</taxon>
        <taxon>Amoebozoa</taxon>
        <taxon>Evosea</taxon>
        <taxon>Eumycetozoa</taxon>
        <taxon>Dictyostelia</taxon>
        <taxon>Dictyosteliales</taxon>
        <taxon>Dictyosteliaceae</taxon>
        <taxon>Polysphondylium</taxon>
    </lineage>
</organism>
<feature type="transmembrane region" description="Helical" evidence="5">
    <location>
        <begin position="311"/>
        <end position="334"/>
    </location>
</feature>
<dbReference type="Proteomes" id="UP000695562">
    <property type="component" value="Unassembled WGS sequence"/>
</dbReference>
<feature type="domain" description="Amino acid transporter transmembrane" evidence="6">
    <location>
        <begin position="64"/>
        <end position="406"/>
    </location>
</feature>
<name>A0A8J4Q1V9_9MYCE</name>
<evidence type="ECO:0000256" key="5">
    <source>
        <dbReference type="SAM" id="Phobius"/>
    </source>
</evidence>
<evidence type="ECO:0000256" key="3">
    <source>
        <dbReference type="ARBA" id="ARBA00022989"/>
    </source>
</evidence>
<feature type="transmembrane region" description="Helical" evidence="5">
    <location>
        <begin position="211"/>
        <end position="231"/>
    </location>
</feature>
<feature type="transmembrane region" description="Helical" evidence="5">
    <location>
        <begin position="421"/>
        <end position="440"/>
    </location>
</feature>
<proteinExistence type="predicted"/>
<comment type="caution">
    <text evidence="7">The sequence shown here is derived from an EMBL/GenBank/DDBJ whole genome shotgun (WGS) entry which is preliminary data.</text>
</comment>
<evidence type="ECO:0000256" key="2">
    <source>
        <dbReference type="ARBA" id="ARBA00022692"/>
    </source>
</evidence>
<dbReference type="GO" id="GO:0016020">
    <property type="term" value="C:membrane"/>
    <property type="evidence" value="ECO:0007669"/>
    <property type="project" value="UniProtKB-SubCell"/>
</dbReference>
<feature type="transmembrane region" description="Helical" evidence="5">
    <location>
        <begin position="354"/>
        <end position="381"/>
    </location>
</feature>
<keyword evidence="4 5" id="KW-0472">Membrane</keyword>
<sequence>MFNNSIGKGKSINQTIGVSMESPFAVEQPMNADEFNDEYLLKNMDLSKLPSADDKAANPFGLKTIGTVGGICLLIGNMTGPGMVNISYQYQVGGVTLSTLAYILMMILSSFSGLFIIEAMAMIPGNPRFQLRVEFTMLCRFFFGKWGYIASQLFINISLQVTNIASIIICAQVMDSILIFFFKTTCGVSFTRGWICVHEESPNNSPFLDEYMLFTLGFLIIIAIIVPLGFLNLDDNIVIQIGCVIAMLIIVTSWVVIFCLLGLKAENLPAFGKVSGMAQIMGNTMFNYAFVTTIPSWVNESKPTVNINRSLWISTIGSTVIFIIIGVFGALAFSNMSASSDILSLITTSPKSNVFFRFSVYLFPFIVLASTIPVFSIVVRYNLVQNNFCSKKVANFFAIILPWLVTIPCLTGNWLNIISNYSSLFFNSIANFIIPFALYIRAQKFKKNNIISPEQRRIVEEVSKETVDWEENETILFEDRKSFKGLKGVSKKNSVRISWICMISFTILVLFVIFTNFYFPEESS</sequence>
<feature type="transmembrane region" description="Helical" evidence="5">
    <location>
        <begin position="497"/>
        <end position="519"/>
    </location>
</feature>
<keyword evidence="2 5" id="KW-0812">Transmembrane</keyword>
<keyword evidence="3 5" id="KW-1133">Transmembrane helix</keyword>
<evidence type="ECO:0000259" key="6">
    <source>
        <dbReference type="Pfam" id="PF01490"/>
    </source>
</evidence>
<dbReference type="Pfam" id="PF01490">
    <property type="entry name" value="Aa_trans"/>
    <property type="match status" value="1"/>
</dbReference>
<feature type="transmembrane region" description="Helical" evidence="5">
    <location>
        <begin position="393"/>
        <end position="415"/>
    </location>
</feature>
<gene>
    <name evidence="7" type="ORF">CYY_002276</name>
</gene>
<feature type="transmembrane region" description="Helical" evidence="5">
    <location>
        <begin position="100"/>
        <end position="123"/>
    </location>
</feature>
<reference evidence="7" key="1">
    <citation type="submission" date="2020-01" db="EMBL/GenBank/DDBJ databases">
        <title>Development of genomics and gene disruption for Polysphondylium violaceum indicates a role for the polyketide synthase stlB in stalk morphogenesis.</title>
        <authorList>
            <person name="Narita B."/>
            <person name="Kawabe Y."/>
            <person name="Kin K."/>
            <person name="Saito T."/>
            <person name="Gibbs R."/>
            <person name="Kuspa A."/>
            <person name="Muzny D."/>
            <person name="Queller D."/>
            <person name="Richards S."/>
            <person name="Strassman J."/>
            <person name="Sucgang R."/>
            <person name="Worley K."/>
            <person name="Schaap P."/>
        </authorList>
    </citation>
    <scope>NUCLEOTIDE SEQUENCE</scope>
    <source>
        <strain evidence="7">QSvi11</strain>
    </source>
</reference>
<feature type="transmembrane region" description="Helical" evidence="5">
    <location>
        <begin position="237"/>
        <end position="263"/>
    </location>
</feature>
<dbReference type="PANTHER" id="PTHR16189:SF5">
    <property type="entry name" value="AMINO ACID TRANSPORTER TRANSMEMBRANE DOMAIN-CONTAINING PROTEIN"/>
    <property type="match status" value="1"/>
</dbReference>
<accession>A0A8J4Q1V9</accession>
<dbReference type="AlphaFoldDB" id="A0A8J4Q1V9"/>
<comment type="subcellular location">
    <subcellularLocation>
        <location evidence="1">Membrane</location>
    </subcellularLocation>
</comment>
<dbReference type="OrthoDB" id="15894at2759"/>
<dbReference type="PANTHER" id="PTHR16189">
    <property type="entry name" value="TRANSMEMBRANE PROTEIN 104-RELATED"/>
    <property type="match status" value="1"/>
</dbReference>
<evidence type="ECO:0000313" key="7">
    <source>
        <dbReference type="EMBL" id="KAF2076419.1"/>
    </source>
</evidence>
<keyword evidence="8" id="KW-1185">Reference proteome</keyword>
<evidence type="ECO:0000313" key="8">
    <source>
        <dbReference type="Proteomes" id="UP000695562"/>
    </source>
</evidence>
<dbReference type="EMBL" id="AJWJ01000061">
    <property type="protein sequence ID" value="KAF2076419.1"/>
    <property type="molecule type" value="Genomic_DNA"/>
</dbReference>
<protein>
    <recommendedName>
        <fullName evidence="6">Amino acid transporter transmembrane domain-containing protein</fullName>
    </recommendedName>
</protein>
<feature type="transmembrane region" description="Helical" evidence="5">
    <location>
        <begin position="60"/>
        <end position="80"/>
    </location>
</feature>
<evidence type="ECO:0000256" key="4">
    <source>
        <dbReference type="ARBA" id="ARBA00023136"/>
    </source>
</evidence>